<reference evidence="2" key="1">
    <citation type="journal article" date="2022" name="IScience">
        <title>Evolution of zygomycete secretomes and the origins of terrestrial fungal ecologies.</title>
        <authorList>
            <person name="Chang Y."/>
            <person name="Wang Y."/>
            <person name="Mondo S."/>
            <person name="Ahrendt S."/>
            <person name="Andreopoulos W."/>
            <person name="Barry K."/>
            <person name="Beard J."/>
            <person name="Benny G.L."/>
            <person name="Blankenship S."/>
            <person name="Bonito G."/>
            <person name="Cuomo C."/>
            <person name="Desiro A."/>
            <person name="Gervers K.A."/>
            <person name="Hundley H."/>
            <person name="Kuo A."/>
            <person name="LaButti K."/>
            <person name="Lang B.F."/>
            <person name="Lipzen A."/>
            <person name="O'Donnell K."/>
            <person name="Pangilinan J."/>
            <person name="Reynolds N."/>
            <person name="Sandor L."/>
            <person name="Smith M.E."/>
            <person name="Tsang A."/>
            <person name="Grigoriev I.V."/>
            <person name="Stajich J.E."/>
            <person name="Spatafora J.W."/>
        </authorList>
    </citation>
    <scope>NUCLEOTIDE SEQUENCE</scope>
    <source>
        <strain evidence="2">RSA 2281</strain>
    </source>
</reference>
<dbReference type="GO" id="GO:0016787">
    <property type="term" value="F:hydrolase activity"/>
    <property type="evidence" value="ECO:0007669"/>
    <property type="project" value="UniProtKB-KW"/>
</dbReference>
<protein>
    <submittedName>
        <fullName evidence="2">P-loop containing nucleoside triphosphate hydrolase protein</fullName>
    </submittedName>
</protein>
<dbReference type="EMBL" id="JAIXMP010000045">
    <property type="protein sequence ID" value="KAI9246687.1"/>
    <property type="molecule type" value="Genomic_DNA"/>
</dbReference>
<dbReference type="Pfam" id="PF13481">
    <property type="entry name" value="AAA_25"/>
    <property type="match status" value="1"/>
</dbReference>
<dbReference type="CDD" id="cd01029">
    <property type="entry name" value="TOPRIM_primases"/>
    <property type="match status" value="1"/>
</dbReference>
<dbReference type="Gene3D" id="3.40.50.300">
    <property type="entry name" value="P-loop containing nucleotide triphosphate hydrolases"/>
    <property type="match status" value="1"/>
</dbReference>
<organism evidence="2 3">
    <name type="scientific">Phascolomyces articulosus</name>
    <dbReference type="NCBI Taxonomy" id="60185"/>
    <lineage>
        <taxon>Eukaryota</taxon>
        <taxon>Fungi</taxon>
        <taxon>Fungi incertae sedis</taxon>
        <taxon>Mucoromycota</taxon>
        <taxon>Mucoromycotina</taxon>
        <taxon>Mucoromycetes</taxon>
        <taxon>Mucorales</taxon>
        <taxon>Lichtheimiaceae</taxon>
        <taxon>Phascolomyces</taxon>
    </lineage>
</organism>
<accession>A0AAD5JN15</accession>
<dbReference type="GO" id="GO:0005524">
    <property type="term" value="F:ATP binding"/>
    <property type="evidence" value="ECO:0007669"/>
    <property type="project" value="InterPro"/>
</dbReference>
<keyword evidence="3" id="KW-1185">Reference proteome</keyword>
<sequence length="712" mass="80724">MFRVVIRSRSRLIVIPQRTALSTRSLHRSLIVQKSYSATAEVIHPSPILNATSTSHGGSQVQQQRQPVVQRSKKDIIEYLYKNQQRPIPTGKPNTILTNCPHCLRVRKASFAATIDLATGAYKCRTCHSKGSWHQFTKALHKKLQDGPTNYQVYDTSSLLRSNNSNTTSRFSRSLEEIENYPEHVSTELKQYWLEQYKLDPSVLELYRVGVAEYANQNAFMNENEDAAAATMECITFPQTTLTYAVGEEELGKKDEFKVETVRVKACASDQPNNTVAFDPPTANEATSAGLFGYHTIPSDADTIILTRREMDAMAAHQATGLPSVSLPTANYQLQESILPLMERFSKVYLWLDDDVDGQMAAERFAHKLGEPRCLLVNTNVEGEKDGPRTPHEAFMQDKNLQHILQTARRLKHDEIMDFHDLREEVLREVMNPEQTCGVQSKDLPQLNEILKGHRPGELTILTGPTGAGKTTIISQLSLDYCTSGVPTLWGSFEILNKRLAKKMLYQLAGKDLSKAPREFDVWADKFEQLPLYFLKFFSSTAIRDVLKACSHAVYAYDVRHIILDNLQFMLSQQGRSNLDRWELQDDAVAELRKFATEQDVHITLVVHPRKDVGDALDINSVFGSAKVTQEADNVIIIQKGESQRYLDIKKNRFDGTLGTIPYEFETDALKIRGLTEQEQQRFKQEKNSSSSYIPMYRGSSFSKTRIIPKKF</sequence>
<dbReference type="Gene3D" id="3.40.1360.10">
    <property type="match status" value="1"/>
</dbReference>
<dbReference type="Proteomes" id="UP001209540">
    <property type="component" value="Unassembled WGS sequence"/>
</dbReference>
<dbReference type="CDD" id="cd01122">
    <property type="entry name" value="Twinkle_C"/>
    <property type="match status" value="1"/>
</dbReference>
<feature type="domain" description="SF4 helicase" evidence="1">
    <location>
        <begin position="433"/>
        <end position="679"/>
    </location>
</feature>
<proteinExistence type="predicted"/>
<evidence type="ECO:0000313" key="2">
    <source>
        <dbReference type="EMBL" id="KAI9246687.1"/>
    </source>
</evidence>
<dbReference type="SUPFAM" id="SSF52540">
    <property type="entry name" value="P-loop containing nucleoside triphosphate hydrolases"/>
    <property type="match status" value="1"/>
</dbReference>
<dbReference type="PANTHER" id="PTHR12873:SF0">
    <property type="entry name" value="TWINKLE MTDNA HELICASE"/>
    <property type="match status" value="1"/>
</dbReference>
<dbReference type="GO" id="GO:0003697">
    <property type="term" value="F:single-stranded DNA binding"/>
    <property type="evidence" value="ECO:0007669"/>
    <property type="project" value="InterPro"/>
</dbReference>
<evidence type="ECO:0000313" key="3">
    <source>
        <dbReference type="Proteomes" id="UP001209540"/>
    </source>
</evidence>
<dbReference type="Pfam" id="PF13155">
    <property type="entry name" value="Toprim_2"/>
    <property type="match status" value="1"/>
</dbReference>
<dbReference type="PANTHER" id="PTHR12873">
    <property type="entry name" value="T7-LIKE MITOCHONDRIAL DNA HELICASE"/>
    <property type="match status" value="1"/>
</dbReference>
<keyword evidence="2" id="KW-0378">Hydrolase</keyword>
<dbReference type="GO" id="GO:0006260">
    <property type="term" value="P:DNA replication"/>
    <property type="evidence" value="ECO:0007669"/>
    <property type="project" value="InterPro"/>
</dbReference>
<reference evidence="2" key="2">
    <citation type="submission" date="2023-02" db="EMBL/GenBank/DDBJ databases">
        <authorList>
            <consortium name="DOE Joint Genome Institute"/>
            <person name="Mondo S.J."/>
            <person name="Chang Y."/>
            <person name="Wang Y."/>
            <person name="Ahrendt S."/>
            <person name="Andreopoulos W."/>
            <person name="Barry K."/>
            <person name="Beard J."/>
            <person name="Benny G.L."/>
            <person name="Blankenship S."/>
            <person name="Bonito G."/>
            <person name="Cuomo C."/>
            <person name="Desiro A."/>
            <person name="Gervers K.A."/>
            <person name="Hundley H."/>
            <person name="Kuo A."/>
            <person name="LaButti K."/>
            <person name="Lang B.F."/>
            <person name="Lipzen A."/>
            <person name="O'Donnell K."/>
            <person name="Pangilinan J."/>
            <person name="Reynolds N."/>
            <person name="Sandor L."/>
            <person name="Smith M.W."/>
            <person name="Tsang A."/>
            <person name="Grigoriev I.V."/>
            <person name="Stajich J.E."/>
            <person name="Spatafora J.W."/>
        </authorList>
    </citation>
    <scope>NUCLEOTIDE SEQUENCE</scope>
    <source>
        <strain evidence="2">RSA 2281</strain>
    </source>
</reference>
<comment type="caution">
    <text evidence="2">The sequence shown here is derived from an EMBL/GenBank/DDBJ whole genome shotgun (WGS) entry which is preliminary data.</text>
</comment>
<name>A0AAD5JN15_9FUNG</name>
<dbReference type="AlphaFoldDB" id="A0AAD5JN15"/>
<evidence type="ECO:0000259" key="1">
    <source>
        <dbReference type="PROSITE" id="PS51199"/>
    </source>
</evidence>
<dbReference type="InterPro" id="IPR007694">
    <property type="entry name" value="DNA_helicase_DnaB-like_C"/>
</dbReference>
<dbReference type="PROSITE" id="PS51199">
    <property type="entry name" value="SF4_HELICASE"/>
    <property type="match status" value="1"/>
</dbReference>
<dbReference type="GO" id="GO:0043139">
    <property type="term" value="F:5'-3' DNA helicase activity"/>
    <property type="evidence" value="ECO:0007669"/>
    <property type="project" value="InterPro"/>
</dbReference>
<dbReference type="InterPro" id="IPR027032">
    <property type="entry name" value="Twinkle-like"/>
</dbReference>
<dbReference type="InterPro" id="IPR034154">
    <property type="entry name" value="TOPRIM_DnaG/twinkle"/>
</dbReference>
<dbReference type="SUPFAM" id="SSF56731">
    <property type="entry name" value="DNA primase core"/>
    <property type="match status" value="1"/>
</dbReference>
<dbReference type="InterPro" id="IPR027417">
    <property type="entry name" value="P-loop_NTPase"/>
</dbReference>
<gene>
    <name evidence="2" type="ORF">BDA99DRAFT_576513</name>
</gene>